<evidence type="ECO:0000313" key="4">
    <source>
        <dbReference type="Proteomes" id="UP000270094"/>
    </source>
</evidence>
<proteinExistence type="inferred from homology"/>
<protein>
    <recommendedName>
        <fullName evidence="2">Core Histone H2A/H2B/H3 domain-containing protein</fullName>
    </recommendedName>
</protein>
<dbReference type="PANTHER" id="PTHR11426">
    <property type="entry name" value="HISTONE H3"/>
    <property type="match status" value="1"/>
</dbReference>
<dbReference type="PRINTS" id="PR00622">
    <property type="entry name" value="HISTONEH3"/>
</dbReference>
<feature type="domain" description="Core Histone H2A/H2B/H3" evidence="2">
    <location>
        <begin position="2"/>
        <end position="41"/>
    </location>
</feature>
<dbReference type="InterPro" id="IPR007125">
    <property type="entry name" value="H2A/H2B/H3"/>
</dbReference>
<dbReference type="InterPro" id="IPR009072">
    <property type="entry name" value="Histone-fold"/>
</dbReference>
<organism evidence="3 4">
    <name type="scientific">Strongylus vulgaris</name>
    <name type="common">Blood worm</name>
    <dbReference type="NCBI Taxonomy" id="40348"/>
    <lineage>
        <taxon>Eukaryota</taxon>
        <taxon>Metazoa</taxon>
        <taxon>Ecdysozoa</taxon>
        <taxon>Nematoda</taxon>
        <taxon>Chromadorea</taxon>
        <taxon>Rhabditida</taxon>
        <taxon>Rhabditina</taxon>
        <taxon>Rhabditomorpha</taxon>
        <taxon>Strongyloidea</taxon>
        <taxon>Strongylidae</taxon>
        <taxon>Strongylus</taxon>
    </lineage>
</organism>
<dbReference type="GO" id="GO:0003677">
    <property type="term" value="F:DNA binding"/>
    <property type="evidence" value="ECO:0007669"/>
    <property type="project" value="InterPro"/>
</dbReference>
<dbReference type="Gene3D" id="1.10.20.10">
    <property type="entry name" value="Histone, subunit A"/>
    <property type="match status" value="1"/>
</dbReference>
<dbReference type="Proteomes" id="UP000270094">
    <property type="component" value="Unassembled WGS sequence"/>
</dbReference>
<dbReference type="GO" id="GO:0046982">
    <property type="term" value="F:protein heterodimerization activity"/>
    <property type="evidence" value="ECO:0007669"/>
    <property type="project" value="InterPro"/>
</dbReference>
<gene>
    <name evidence="3" type="ORF">SVUK_LOCUS14627</name>
</gene>
<dbReference type="SMART" id="SM00428">
    <property type="entry name" value="H3"/>
    <property type="match status" value="1"/>
</dbReference>
<dbReference type="SUPFAM" id="SSF47113">
    <property type="entry name" value="Histone-fold"/>
    <property type="match status" value="1"/>
</dbReference>
<name>A0A3P7JIM0_STRVU</name>
<dbReference type="AlphaFoldDB" id="A0A3P7JIM0"/>
<dbReference type="Pfam" id="PF00125">
    <property type="entry name" value="Histone"/>
    <property type="match status" value="1"/>
</dbReference>
<reference evidence="3 4" key="1">
    <citation type="submission" date="2018-11" db="EMBL/GenBank/DDBJ databases">
        <authorList>
            <consortium name="Pathogen Informatics"/>
        </authorList>
    </citation>
    <scope>NUCLEOTIDE SEQUENCE [LARGE SCALE GENOMIC DNA]</scope>
</reference>
<keyword evidence="4" id="KW-1185">Reference proteome</keyword>
<accession>A0A3P7JIM0</accession>
<dbReference type="OrthoDB" id="4025405at2759"/>
<comment type="similarity">
    <text evidence="1">Belongs to the histone H3 family.</text>
</comment>
<dbReference type="InterPro" id="IPR000164">
    <property type="entry name" value="Histone_H3/CENP-A"/>
</dbReference>
<evidence type="ECO:0000256" key="1">
    <source>
        <dbReference type="ARBA" id="ARBA00010343"/>
    </source>
</evidence>
<evidence type="ECO:0000313" key="3">
    <source>
        <dbReference type="EMBL" id="VDM79629.1"/>
    </source>
</evidence>
<evidence type="ECO:0000259" key="2">
    <source>
        <dbReference type="Pfam" id="PF00125"/>
    </source>
</evidence>
<dbReference type="GO" id="GO:0000786">
    <property type="term" value="C:nucleosome"/>
    <property type="evidence" value="ECO:0007669"/>
    <property type="project" value="InterPro"/>
</dbReference>
<dbReference type="GO" id="GO:0030527">
    <property type="term" value="F:structural constituent of chromatin"/>
    <property type="evidence" value="ECO:0007669"/>
    <property type="project" value="InterPro"/>
</dbReference>
<sequence>MALQEASEAYLVGLFEDTNLCAIHAKRVTIMPKDIQLARRIRGELRIASVTIKDADVEDGKYEALIRLLVSESVFSFLHAWMCSPWEVRTVSVTIKDADVEDGKFEALIQLLVSELHSLRATIELAPEFKQLIICPGLYVAQKIASDVMTWNLGYEIMSGNPK</sequence>
<dbReference type="EMBL" id="UYYB01105820">
    <property type="protein sequence ID" value="VDM79629.1"/>
    <property type="molecule type" value="Genomic_DNA"/>
</dbReference>